<proteinExistence type="predicted"/>
<evidence type="ECO:0000313" key="2">
    <source>
        <dbReference type="Proteomes" id="UP000028093"/>
    </source>
</evidence>
<accession>A0A081PQM6</accession>
<sequence length="40" mass="4553">MLDNKAEFISEQLEVKIDLVRKKQGKQGGKVFCFALKSIL</sequence>
<dbReference type="PATRIC" id="fig|28037.99.peg.831"/>
<reference evidence="1 2" key="1">
    <citation type="submission" date="2014-05" db="EMBL/GenBank/DDBJ databases">
        <authorList>
            <person name="Daugherty S.C."/>
            <person name="Tallon L.J."/>
            <person name="Sadzewicz L."/>
            <person name="Kilian M."/>
            <person name="Tettelin H."/>
        </authorList>
    </citation>
    <scope>NUCLEOTIDE SEQUENCE [LARGE SCALE GENOMIC DNA]</scope>
    <source>
        <strain evidence="1 2">SK1126</strain>
    </source>
</reference>
<evidence type="ECO:0000313" key="1">
    <source>
        <dbReference type="EMBL" id="KEQ32999.1"/>
    </source>
</evidence>
<gene>
    <name evidence="1" type="ORF">SK1126_0902</name>
</gene>
<name>A0A081PQM6_STRMT</name>
<dbReference type="Proteomes" id="UP000028093">
    <property type="component" value="Unassembled WGS sequence"/>
</dbReference>
<organism evidence="1 2">
    <name type="scientific">Streptococcus mitis</name>
    <dbReference type="NCBI Taxonomy" id="28037"/>
    <lineage>
        <taxon>Bacteria</taxon>
        <taxon>Bacillati</taxon>
        <taxon>Bacillota</taxon>
        <taxon>Bacilli</taxon>
        <taxon>Lactobacillales</taxon>
        <taxon>Streptococcaceae</taxon>
        <taxon>Streptococcus</taxon>
        <taxon>Streptococcus mitis group</taxon>
    </lineage>
</organism>
<dbReference type="EMBL" id="JPFT01000005">
    <property type="protein sequence ID" value="KEQ32999.1"/>
    <property type="molecule type" value="Genomic_DNA"/>
</dbReference>
<comment type="caution">
    <text evidence="1">The sequence shown here is derived from an EMBL/GenBank/DDBJ whole genome shotgun (WGS) entry which is preliminary data.</text>
</comment>
<protein>
    <submittedName>
        <fullName evidence="1">Uncharacterized protein</fullName>
    </submittedName>
</protein>
<dbReference type="AlphaFoldDB" id="A0A081PQM6"/>